<dbReference type="Pfam" id="PF03787">
    <property type="entry name" value="RAMPs"/>
    <property type="match status" value="1"/>
</dbReference>
<dbReference type="NCBIfam" id="TIGR01894">
    <property type="entry name" value="cas_TM1795_cmr1"/>
    <property type="match status" value="1"/>
</dbReference>
<dbReference type="EMBL" id="QKUF01000001">
    <property type="protein sequence ID" value="PZW36333.1"/>
    <property type="molecule type" value="Genomic_DNA"/>
</dbReference>
<evidence type="ECO:0000313" key="3">
    <source>
        <dbReference type="EMBL" id="PZW36333.1"/>
    </source>
</evidence>
<keyword evidence="1" id="KW-0051">Antiviral defense</keyword>
<dbReference type="InterPro" id="IPR005537">
    <property type="entry name" value="RAMP_III_fam"/>
</dbReference>
<dbReference type="InterPro" id="IPR007522">
    <property type="entry name" value="CRISPR-assoc_prot_TM1795"/>
</dbReference>
<dbReference type="AlphaFoldDB" id="A0A326UUQ7"/>
<gene>
    <name evidence="3" type="ORF">EI42_00507</name>
</gene>
<organism evidence="3 4">
    <name type="scientific">Thermosporothrix hazakensis</name>
    <dbReference type="NCBI Taxonomy" id="644383"/>
    <lineage>
        <taxon>Bacteria</taxon>
        <taxon>Bacillati</taxon>
        <taxon>Chloroflexota</taxon>
        <taxon>Ktedonobacteria</taxon>
        <taxon>Ktedonobacterales</taxon>
        <taxon>Thermosporotrichaceae</taxon>
        <taxon>Thermosporothrix</taxon>
    </lineage>
</organism>
<proteinExistence type="predicted"/>
<keyword evidence="4" id="KW-1185">Reference proteome</keyword>
<evidence type="ECO:0000313" key="4">
    <source>
        <dbReference type="Proteomes" id="UP000248806"/>
    </source>
</evidence>
<reference evidence="3 4" key="1">
    <citation type="submission" date="2018-06" db="EMBL/GenBank/DDBJ databases">
        <title>Genomic Encyclopedia of Archaeal and Bacterial Type Strains, Phase II (KMG-II): from individual species to whole genera.</title>
        <authorList>
            <person name="Goeker M."/>
        </authorList>
    </citation>
    <scope>NUCLEOTIDE SEQUENCE [LARGE SCALE GENOMIC DNA]</scope>
    <source>
        <strain evidence="3 4">ATCC BAA-1881</strain>
    </source>
</reference>
<dbReference type="GO" id="GO:0051607">
    <property type="term" value="P:defense response to virus"/>
    <property type="evidence" value="ECO:0007669"/>
    <property type="project" value="UniProtKB-KW"/>
</dbReference>
<comment type="caution">
    <text evidence="3">The sequence shown here is derived from an EMBL/GenBank/DDBJ whole genome shotgun (WGS) entry which is preliminary data.</text>
</comment>
<dbReference type="Proteomes" id="UP000248806">
    <property type="component" value="Unassembled WGS sequence"/>
</dbReference>
<sequence length="85" mass="9540">MIMFTLRTLTPLFLAGANQKAAELRAPSFRGQMRYWYQALVAGVEGPENLQALREVEFAVFVSSSPVSAFNPKNTSQVIKKSYRI</sequence>
<feature type="domain" description="CRISPR type III-associated protein" evidence="2">
    <location>
        <begin position="5"/>
        <end position="78"/>
    </location>
</feature>
<evidence type="ECO:0000256" key="1">
    <source>
        <dbReference type="ARBA" id="ARBA00023118"/>
    </source>
</evidence>
<evidence type="ECO:0000259" key="2">
    <source>
        <dbReference type="Pfam" id="PF03787"/>
    </source>
</evidence>
<protein>
    <submittedName>
        <fullName evidence="3">CRISPR-associated protein Cmr1</fullName>
    </submittedName>
</protein>
<name>A0A326UUQ7_THEHA</name>
<accession>A0A326UUQ7</accession>